<dbReference type="GO" id="GO:0003735">
    <property type="term" value="F:structural constituent of ribosome"/>
    <property type="evidence" value="ECO:0007669"/>
    <property type="project" value="InterPro"/>
</dbReference>
<dbReference type="GO" id="GO:0006412">
    <property type="term" value="P:translation"/>
    <property type="evidence" value="ECO:0007669"/>
    <property type="project" value="InterPro"/>
</dbReference>
<dbReference type="AlphaFoldDB" id="A0A9X9LQ17"/>
<sequence length="54" mass="5992">MKREAVGLWRCGSCLKMVAGSLPGRPALLLPLWSSWPWTPEGLRRPVEAPASLY</sequence>
<gene>
    <name evidence="1" type="ORF">BN2614_LOCUS1</name>
</gene>
<proteinExistence type="predicted"/>
<dbReference type="InterPro" id="IPR002674">
    <property type="entry name" value="Ribosomal_eL43"/>
</dbReference>
<dbReference type="GO" id="GO:0005840">
    <property type="term" value="C:ribosome"/>
    <property type="evidence" value="ECO:0007669"/>
    <property type="project" value="InterPro"/>
</dbReference>
<evidence type="ECO:0000313" key="1">
    <source>
        <dbReference type="EMBL" id="VCW78866.1"/>
    </source>
</evidence>
<keyword evidence="2" id="KW-1185">Reference proteome</keyword>
<evidence type="ECO:0000313" key="2">
    <source>
        <dbReference type="Proteomes" id="UP000269945"/>
    </source>
</evidence>
<dbReference type="Pfam" id="PF01780">
    <property type="entry name" value="Ribosomal_L37ae"/>
    <property type="match status" value="1"/>
</dbReference>
<name>A0A9X9LQ17_GULGU</name>
<reference evidence="1 2" key="1">
    <citation type="submission" date="2018-10" db="EMBL/GenBank/DDBJ databases">
        <authorList>
            <person name="Ekblom R."/>
            <person name="Jareborg N."/>
        </authorList>
    </citation>
    <scope>NUCLEOTIDE SEQUENCE [LARGE SCALE GENOMIC DNA]</scope>
    <source>
        <tissue evidence="1">Muscle</tissue>
    </source>
</reference>
<dbReference type="Proteomes" id="UP000269945">
    <property type="component" value="Unassembled WGS sequence"/>
</dbReference>
<comment type="caution">
    <text evidence="1">The sequence shown here is derived from an EMBL/GenBank/DDBJ whole genome shotgun (WGS) entry which is preliminary data.</text>
</comment>
<dbReference type="EMBL" id="CYRY02010878">
    <property type="protein sequence ID" value="VCW78866.1"/>
    <property type="molecule type" value="Genomic_DNA"/>
</dbReference>
<protein>
    <submittedName>
        <fullName evidence="1">Uncharacterized protein</fullName>
    </submittedName>
</protein>
<organism evidence="1 2">
    <name type="scientific">Gulo gulo</name>
    <name type="common">Wolverine</name>
    <name type="synonym">Gluton</name>
    <dbReference type="NCBI Taxonomy" id="48420"/>
    <lineage>
        <taxon>Eukaryota</taxon>
        <taxon>Metazoa</taxon>
        <taxon>Chordata</taxon>
        <taxon>Craniata</taxon>
        <taxon>Vertebrata</taxon>
        <taxon>Euteleostomi</taxon>
        <taxon>Mammalia</taxon>
        <taxon>Eutheria</taxon>
        <taxon>Laurasiatheria</taxon>
        <taxon>Carnivora</taxon>
        <taxon>Caniformia</taxon>
        <taxon>Musteloidea</taxon>
        <taxon>Mustelidae</taxon>
        <taxon>Guloninae</taxon>
        <taxon>Gulo</taxon>
    </lineage>
</organism>
<accession>A0A9X9LQ17</accession>